<reference evidence="2" key="1">
    <citation type="submission" date="2015-05" db="EMBL/GenBank/DDBJ databases">
        <authorList>
            <person name="Collingro A."/>
        </authorList>
    </citation>
    <scope>NUCLEOTIDE SEQUENCE [LARGE SCALE GENOMIC DNA]</scope>
    <source>
        <strain evidence="2">Ps</strain>
    </source>
</reference>
<name>A0A0G7ZMP4_9MOLU</name>
<organism evidence="1 2">
    <name type="scientific">Candidatus Hepatoplasma crinochetorum</name>
    <dbReference type="NCBI Taxonomy" id="295596"/>
    <lineage>
        <taxon>Bacteria</taxon>
        <taxon>Bacillati</taxon>
        <taxon>Mycoplasmatota</taxon>
        <taxon>Mollicutes</taxon>
        <taxon>Candidatus Hepatoplasmataceae</taxon>
        <taxon>Candidatus Hepatoplasma</taxon>
    </lineage>
</organism>
<dbReference type="Proteomes" id="UP000242141">
    <property type="component" value="Unassembled WGS sequence"/>
</dbReference>
<gene>
    <name evidence="1" type="ORF">HEPPS_00050</name>
</gene>
<sequence>MENENKEIEFFSWIRKIEFLKLKKYYQKYYQKNGGNRELFFINKYLTEKKLNNFDQKNFNLWINKFKKENNFEIKENEELKKINDPDQIILHKIYYLFEDIKNYMLLLNEKNYNKFYIYKLIYFILGFSINTNKKYELWSNEEEILKSFIINKSKKTKLNWYAFENGPILGNIFITNEDDFLFYFKVDDERKLVIFEMAYFLLKNFPTIRLTEESYKTDPWLKNYESSGSQLYFKIKNEDIINYFKNNKPFFLKLLED</sequence>
<proteinExistence type="predicted"/>
<dbReference type="EMBL" id="CWGI01000001">
    <property type="protein sequence ID" value="CRX36806.1"/>
    <property type="molecule type" value="Genomic_DNA"/>
</dbReference>
<protein>
    <submittedName>
        <fullName evidence="1">Uncharacterized protein</fullName>
    </submittedName>
</protein>
<dbReference type="AlphaFoldDB" id="A0A0G7ZMP4"/>
<keyword evidence="2" id="KW-1185">Reference proteome</keyword>
<accession>A0A0G7ZMP4</accession>
<evidence type="ECO:0000313" key="2">
    <source>
        <dbReference type="Proteomes" id="UP000242141"/>
    </source>
</evidence>
<evidence type="ECO:0000313" key="1">
    <source>
        <dbReference type="EMBL" id="CRX36806.1"/>
    </source>
</evidence>